<evidence type="ECO:0000256" key="5">
    <source>
        <dbReference type="ARBA" id="ARBA00022729"/>
    </source>
</evidence>
<dbReference type="InterPro" id="IPR036942">
    <property type="entry name" value="Beta-barrel_TonB_sf"/>
</dbReference>
<dbReference type="PROSITE" id="PS52016">
    <property type="entry name" value="TONB_DEPENDENT_REC_3"/>
    <property type="match status" value="1"/>
</dbReference>
<feature type="domain" description="TonB-dependent receptor plug" evidence="13">
    <location>
        <begin position="54"/>
        <end position="158"/>
    </location>
</feature>
<keyword evidence="7 10" id="KW-0472">Membrane</keyword>
<evidence type="ECO:0000256" key="6">
    <source>
        <dbReference type="ARBA" id="ARBA00023077"/>
    </source>
</evidence>
<comment type="similarity">
    <text evidence="10 11">Belongs to the TonB-dependent receptor family.</text>
</comment>
<dbReference type="AlphaFoldDB" id="A0AA48GMW4"/>
<evidence type="ECO:0000256" key="8">
    <source>
        <dbReference type="ARBA" id="ARBA00023170"/>
    </source>
</evidence>
<evidence type="ECO:0000259" key="13">
    <source>
        <dbReference type="Pfam" id="PF07715"/>
    </source>
</evidence>
<evidence type="ECO:0000259" key="12">
    <source>
        <dbReference type="Pfam" id="PF00593"/>
    </source>
</evidence>
<gene>
    <name evidence="14" type="ORF">METEAL_19680</name>
</gene>
<dbReference type="InterPro" id="IPR012910">
    <property type="entry name" value="Plug_dom"/>
</dbReference>
<dbReference type="GO" id="GO:0009279">
    <property type="term" value="C:cell outer membrane"/>
    <property type="evidence" value="ECO:0007669"/>
    <property type="project" value="UniProtKB-SubCell"/>
</dbReference>
<sequence>MSICARSHLMLALVCLGGARLGADAPPPKEAPKPAPETSPFKLGEVTVVVTDKQEALETVNTRLDAEQIRALNRDTVGAALTALPGVALTVNSRNEQMLYVRGNDSRQVPVFVDGIPVYVPYDGEMDYGRFTTFDLAEIQVAKGYSSILYGPNTLGGAINLVTRRPTQAFEGDLVGGLAQGGGQRAAFNAGTRQAAFYVQAGASYLSSDHWRLPSSFVPTVREDGGWRDNSYTRDKKASLKVGWTPNATDEYVVGYVNQRGVKGNPVGTNPTITANYWQWPVWNKESAFLSSRTALGSQSDLKLRAYYDTYENTLTAYTDGTYTTVATTGSLKPTGKSYYRDFTHGALAEFQTTLIPSHSLRAVLQTKTDVHRDGNSDLTPTAAWTHYEDHYVSAGLEDSISLAPAWDLSLGAGWDQLRPVASGAWTRPRPRAYGHGQAGLFWRAAPGLQVYATLAQKEHFPTLKDRYSLRLGTYIDNPDLAPERSLNLETGAKLALGTWFQVEGAVFSSVIRDLIQGMPLPSGKMQMQNIGEVRHSGAELSVAYKPSGILQAGLGYTYLDRRNVTNPDVKLTGTPRNHLSGYVKVQALATLHVLASVQSQDALWDSYANLAKQSVTARLGGFTTANLSLGWKPLAALQLDAGFTNILDHTYQLSTGYPLPGRMWFANVRYHF</sequence>
<dbReference type="GO" id="GO:0044718">
    <property type="term" value="P:siderophore transmembrane transport"/>
    <property type="evidence" value="ECO:0007669"/>
    <property type="project" value="TreeGrafter"/>
</dbReference>
<keyword evidence="8 14" id="KW-0675">Receptor</keyword>
<evidence type="ECO:0000256" key="1">
    <source>
        <dbReference type="ARBA" id="ARBA00004571"/>
    </source>
</evidence>
<dbReference type="InterPro" id="IPR000531">
    <property type="entry name" value="Beta-barrel_TonB"/>
</dbReference>
<dbReference type="InterPro" id="IPR039426">
    <property type="entry name" value="TonB-dep_rcpt-like"/>
</dbReference>
<evidence type="ECO:0000256" key="9">
    <source>
        <dbReference type="ARBA" id="ARBA00023237"/>
    </source>
</evidence>
<keyword evidence="9 10" id="KW-0998">Cell outer membrane</keyword>
<keyword evidence="4 10" id="KW-0812">Transmembrane</keyword>
<dbReference type="Gene3D" id="2.170.130.10">
    <property type="entry name" value="TonB-dependent receptor, plug domain"/>
    <property type="match status" value="1"/>
</dbReference>
<dbReference type="GO" id="GO:0015344">
    <property type="term" value="F:siderophore uptake transmembrane transporter activity"/>
    <property type="evidence" value="ECO:0007669"/>
    <property type="project" value="TreeGrafter"/>
</dbReference>
<dbReference type="PANTHER" id="PTHR30069:SF29">
    <property type="entry name" value="HEMOGLOBIN AND HEMOGLOBIN-HAPTOGLOBIN-BINDING PROTEIN 1-RELATED"/>
    <property type="match status" value="1"/>
</dbReference>
<dbReference type="PANTHER" id="PTHR30069">
    <property type="entry name" value="TONB-DEPENDENT OUTER MEMBRANE RECEPTOR"/>
    <property type="match status" value="1"/>
</dbReference>
<protein>
    <submittedName>
        <fullName evidence="14">TonB-dependent receptor</fullName>
    </submittedName>
</protein>
<dbReference type="RefSeq" id="WP_316415706.1">
    <property type="nucleotide sequence ID" value="NZ_AP027080.1"/>
</dbReference>
<evidence type="ECO:0000256" key="3">
    <source>
        <dbReference type="ARBA" id="ARBA00022452"/>
    </source>
</evidence>
<dbReference type="Pfam" id="PF07715">
    <property type="entry name" value="Plug"/>
    <property type="match status" value="1"/>
</dbReference>
<reference evidence="15" key="1">
    <citation type="journal article" date="2023" name="Int. J. Syst. Evol. Microbiol.">
        <title>Mesoterricola silvestris gen. nov., sp. nov., Mesoterricola sediminis sp. nov., Geothrix oryzae sp. nov., Geothrix edaphica sp. nov., Geothrix rubra sp. nov., and Geothrix limicola sp. nov., six novel members of Acidobacteriota isolated from soils.</title>
        <authorList>
            <person name="Itoh H."/>
            <person name="Sugisawa Y."/>
            <person name="Mise K."/>
            <person name="Xu Z."/>
            <person name="Kuniyasu M."/>
            <person name="Ushijima N."/>
            <person name="Kawano K."/>
            <person name="Kobayashi E."/>
            <person name="Shiratori Y."/>
            <person name="Masuda Y."/>
            <person name="Senoo K."/>
        </authorList>
    </citation>
    <scope>NUCLEOTIDE SEQUENCE [LARGE SCALE GENOMIC DNA]</scope>
    <source>
        <strain evidence="15">W79</strain>
    </source>
</reference>
<dbReference type="KEGG" id="msil:METEAL_19680"/>
<dbReference type="CDD" id="cd01347">
    <property type="entry name" value="ligand_gated_channel"/>
    <property type="match status" value="1"/>
</dbReference>
<organism evidence="14 15">
    <name type="scientific">Mesoterricola silvestris</name>
    <dbReference type="NCBI Taxonomy" id="2927979"/>
    <lineage>
        <taxon>Bacteria</taxon>
        <taxon>Pseudomonadati</taxon>
        <taxon>Acidobacteriota</taxon>
        <taxon>Holophagae</taxon>
        <taxon>Holophagales</taxon>
        <taxon>Holophagaceae</taxon>
        <taxon>Mesoterricola</taxon>
    </lineage>
</organism>
<keyword evidence="2 10" id="KW-0813">Transport</keyword>
<keyword evidence="3 10" id="KW-1134">Transmembrane beta strand</keyword>
<evidence type="ECO:0000313" key="14">
    <source>
        <dbReference type="EMBL" id="BDU72794.1"/>
    </source>
</evidence>
<name>A0AA48GMW4_9BACT</name>
<evidence type="ECO:0000256" key="4">
    <source>
        <dbReference type="ARBA" id="ARBA00022692"/>
    </source>
</evidence>
<keyword evidence="15" id="KW-1185">Reference proteome</keyword>
<keyword evidence="6 11" id="KW-0798">TonB box</keyword>
<accession>A0AA48GMW4</accession>
<comment type="subcellular location">
    <subcellularLocation>
        <location evidence="1 10">Cell outer membrane</location>
        <topology evidence="1 10">Multi-pass membrane protein</topology>
    </subcellularLocation>
</comment>
<evidence type="ECO:0000256" key="11">
    <source>
        <dbReference type="RuleBase" id="RU003357"/>
    </source>
</evidence>
<evidence type="ECO:0000256" key="7">
    <source>
        <dbReference type="ARBA" id="ARBA00023136"/>
    </source>
</evidence>
<dbReference type="Proteomes" id="UP001238179">
    <property type="component" value="Chromosome"/>
</dbReference>
<dbReference type="EMBL" id="AP027080">
    <property type="protein sequence ID" value="BDU72794.1"/>
    <property type="molecule type" value="Genomic_DNA"/>
</dbReference>
<dbReference type="SUPFAM" id="SSF56935">
    <property type="entry name" value="Porins"/>
    <property type="match status" value="1"/>
</dbReference>
<proteinExistence type="inferred from homology"/>
<dbReference type="Pfam" id="PF00593">
    <property type="entry name" value="TonB_dep_Rec_b-barrel"/>
    <property type="match status" value="1"/>
</dbReference>
<evidence type="ECO:0000256" key="10">
    <source>
        <dbReference type="PROSITE-ProRule" id="PRU01360"/>
    </source>
</evidence>
<evidence type="ECO:0000256" key="2">
    <source>
        <dbReference type="ARBA" id="ARBA00022448"/>
    </source>
</evidence>
<feature type="domain" description="TonB-dependent receptor-like beta-barrel" evidence="12">
    <location>
        <begin position="230"/>
        <end position="647"/>
    </location>
</feature>
<evidence type="ECO:0000313" key="15">
    <source>
        <dbReference type="Proteomes" id="UP001238179"/>
    </source>
</evidence>
<keyword evidence="5" id="KW-0732">Signal</keyword>
<dbReference type="InterPro" id="IPR037066">
    <property type="entry name" value="Plug_dom_sf"/>
</dbReference>
<dbReference type="Gene3D" id="2.40.170.20">
    <property type="entry name" value="TonB-dependent receptor, beta-barrel domain"/>
    <property type="match status" value="1"/>
</dbReference>